<evidence type="ECO:0008006" key="4">
    <source>
        <dbReference type="Google" id="ProtNLM"/>
    </source>
</evidence>
<dbReference type="OrthoDB" id="1188at10239"/>
<dbReference type="EMBL" id="KR011062">
    <property type="protein sequence ID" value="AKJ71709.1"/>
    <property type="molecule type" value="Genomic_DNA"/>
</dbReference>
<dbReference type="Proteomes" id="UP000203853">
    <property type="component" value="Segment"/>
</dbReference>
<dbReference type="KEGG" id="vg:26630980"/>
<organism evidence="2 3">
    <name type="scientific">Tsukamurella phage TIN2</name>
    <dbReference type="NCBI Taxonomy" id="1636545"/>
    <lineage>
        <taxon>Viruses</taxon>
        <taxon>Duplodnaviria</taxon>
        <taxon>Heunggongvirae</taxon>
        <taxon>Uroviricota</taxon>
        <taxon>Caudoviricetes</taxon>
        <taxon>Tinduovirus</taxon>
        <taxon>Tinduovirus TIN2</taxon>
    </lineage>
</organism>
<dbReference type="RefSeq" id="YP_009204454.1">
    <property type="nucleotide sequence ID" value="NC_028865.1"/>
</dbReference>
<evidence type="ECO:0000313" key="3">
    <source>
        <dbReference type="Proteomes" id="UP000203853"/>
    </source>
</evidence>
<evidence type="ECO:0000256" key="1">
    <source>
        <dbReference type="SAM" id="MobiDB-lite"/>
    </source>
</evidence>
<dbReference type="Gene3D" id="2.60.40.10">
    <property type="entry name" value="Immunoglobulins"/>
    <property type="match status" value="1"/>
</dbReference>
<dbReference type="InterPro" id="IPR013783">
    <property type="entry name" value="Ig-like_fold"/>
</dbReference>
<proteinExistence type="predicted"/>
<evidence type="ECO:0000313" key="2">
    <source>
        <dbReference type="EMBL" id="AKJ71709.1"/>
    </source>
</evidence>
<dbReference type="GeneID" id="26630980"/>
<accession>A0A0K0N5C8</accession>
<protein>
    <recommendedName>
        <fullName evidence="4">Minor tail protein</fullName>
    </recommendedName>
</protein>
<gene>
    <name evidence="2" type="ORF">TIN2_19</name>
</gene>
<sequence>MARLIHRPNQAVDYGTVETNGSGNVLGDGDNNTRKQYYEDSGSILLYPTFDPLLVPDGRVILAVKPGLVQQNGGSLILLHNGWVMGYLRINNQRVGKSRIYRQDGYSTTPRAIEGAPIYNTGLAPWRAVDIDKMTTDVGSPTGEFGPNTKKLWCICNESYIVLVIDDDVVTPSINYPADGAIINTSSVDFKGNVNVTQEEQPVACVFQVCRTEFFDDETVDTFIGGLVQKSGDTSNYDSVVNRPSYTRLGPGKWYIRVKAKDYRGTESEWGDTTSFTIVHGPLPVPVPNNPGPDVTKNTPYGYREAVLQTTPSGDRYVGIDWQFCQNPDFATGPVIEWRNNAVGRYNAGPVGYTADPSPDVKPGLNSEKVSTGDPDQYLVQGEWYVRARAVDVWNQTGDWSAGHKFVVSHPPVVQQPWPSGDRGFDDDAYPVRWTFGDPWKGDTQSAYQVIVRDPAANILHDSGKVVSPFTTAKVSIGDEWKEQILGLSIQIWDKDGVPSLVWTGTFRHSTAPKITLPYPAPDEEIITGQPDLSWSVEYAPGQSQKSYHIAFIRRDKGTIEWKSDITQSAATTWHAPTAILKNVSLYQLALTIVDTQDLGTTLLRNFSTNYVRPPTIYCSAYATDYEENGYVSILWPDTSVDPQFIEFRLYRKNVDVEGSEWEQIGTVADPEVWQFRDWSTSGPYRYKYAITQVVMLYGALVESLPDEYGDVVQVVSSHYWLILPDNEELNTKLYHVTDDKYSSKIETSSHVIMGGGGARVVYGSPIGIEGSLTAQVRGASPLNVKQQRERILRIQFEMGYCYLRDPFGNYTKVAIGEIAVARMPGVGINEFVDIEVPYMEVK</sequence>
<keyword evidence="3" id="KW-1185">Reference proteome</keyword>
<feature type="region of interest" description="Disordered" evidence="1">
    <location>
        <begin position="354"/>
        <end position="373"/>
    </location>
</feature>
<reference evidence="2 3" key="1">
    <citation type="journal article" date="2015" name="Appl. Environ. Microbiol.">
        <title>Three of a Kind: Genetically Similar Tsukamurella Phages TIN2, TIN3, and TIN4.</title>
        <authorList>
            <person name="Dyson Z.A."/>
            <person name="Tucci J."/>
            <person name="Seviour R.J."/>
            <person name="Petrovski S."/>
        </authorList>
    </citation>
    <scope>NUCLEOTIDE SEQUENCE [LARGE SCALE GENOMIC DNA]</scope>
</reference>
<name>A0A0K0N5C8_9CAUD</name>